<feature type="compositionally biased region" description="Polar residues" evidence="2">
    <location>
        <begin position="846"/>
        <end position="867"/>
    </location>
</feature>
<organism evidence="3 4">
    <name type="scientific">Candidatus Nesciobacter abundans</name>
    <dbReference type="NCBI Taxonomy" id="2601668"/>
    <lineage>
        <taxon>Bacteria</taxon>
        <taxon>Pseudomonadati</taxon>
        <taxon>Pseudomonadota</taxon>
        <taxon>Alphaproteobacteria</taxon>
        <taxon>Holosporales</taxon>
        <taxon>Holosporaceae</taxon>
        <taxon>Candidatus Nesciobacter</taxon>
    </lineage>
</organism>
<dbReference type="EMBL" id="CP043314">
    <property type="protein sequence ID" value="QEK39125.1"/>
    <property type="molecule type" value="Genomic_DNA"/>
</dbReference>
<feature type="compositionally biased region" description="Polar residues" evidence="2">
    <location>
        <begin position="1294"/>
        <end position="1308"/>
    </location>
</feature>
<dbReference type="RefSeq" id="WP_148972248.1">
    <property type="nucleotide sequence ID" value="NZ_CP043314.1"/>
</dbReference>
<evidence type="ECO:0000256" key="1">
    <source>
        <dbReference type="SAM" id="Coils"/>
    </source>
</evidence>
<feature type="compositionally biased region" description="Basic and acidic residues" evidence="2">
    <location>
        <begin position="874"/>
        <end position="884"/>
    </location>
</feature>
<accession>A0A5C0UG93</accession>
<feature type="coiled-coil region" evidence="1">
    <location>
        <begin position="1064"/>
        <end position="1091"/>
    </location>
</feature>
<protein>
    <submittedName>
        <fullName evidence="3">Uncharacterized protein</fullName>
    </submittedName>
</protein>
<name>A0A5C0UG93_9PROT</name>
<dbReference type="KEGG" id="nabu:FZC36_01600"/>
<proteinExistence type="predicted"/>
<feature type="compositionally biased region" description="Polar residues" evidence="2">
    <location>
        <begin position="977"/>
        <end position="998"/>
    </location>
</feature>
<feature type="compositionally biased region" description="Polar residues" evidence="2">
    <location>
        <begin position="1270"/>
        <end position="1287"/>
    </location>
</feature>
<feature type="coiled-coil region" evidence="1">
    <location>
        <begin position="128"/>
        <end position="392"/>
    </location>
</feature>
<evidence type="ECO:0000313" key="4">
    <source>
        <dbReference type="Proteomes" id="UP000324924"/>
    </source>
</evidence>
<feature type="compositionally biased region" description="Basic and acidic residues" evidence="2">
    <location>
        <begin position="956"/>
        <end position="976"/>
    </location>
</feature>
<sequence length="1373" mass="153008">MCTSIVNADFDLNNGFVIKNENALASFNEDFGKLSKSHKNLVGFIKREDNGTFFYHKDGVRFDYKKGTKGLSFNSRHNVADKCFLRGSDFNRVLNAVNFNLKNNVRTSNSVKLNERLLETVTNEGVELENSIKEQDVLESKIVELEEKLALKEKCVAELEVSFRKTQNALECRMDVLVKEKNALEGKLGTAGKELTANNDSLEESVKNNEALQSELKTLKESKENLEKDLENKQKLEKELTNLKTELSEKATNLSLIQKELDELKESSEKSTTIKKNEEILKEAEVEKMANELKTTLEIEQKKKLDLEAELNAKAENLQAELKTLQESKDELLNDIKEKTVKIEQLENDIKTKDFDISENMTKSSETKAKLNKEVSEAKEKLNTELNSLRLASLIEQGNMKRAFIVQEERSSLEKMLSDFKYVKLSLENKKELLDKNTEIEKVTKESVAADLEKRLNLIIDKEELVRDLLERDSELNGILVDFYKSSLEMNSARKISSNDAGIQTELGFSSVSVNTDSEGILRSFPRKRFEEGFENEVDLSLNSDNHNIAGNDFVRGLSDSGSQRRRARSVSYSRNDWDGEFYPKRSILEKGSLKNASDAARKSFSRPELNKNISEDLGNGARLASRFSDDIIQISRDNLDNVASVDLFEQSHVLSTLASIPLTNEGLLVEDLREMIRGCNLSDTEIKSVKDELENSEAKVLDSILDESNKTQGSGSAVFLDDLAASVSNARLSDAAYEPERKILNAILSCRTSFAGSPARASEFALSRETSKIRSGSPEPRIPVQTTERGTQSSPPLNPSQSPVPTLPLGSVDRNYSYATASPESINSTNRGDMLETQRGINLTSSFNSTIGQGQQNPLLDPSNTDGYIMSDRNGKVTDRSARQVDSVDQEERDQVQSHLKTNAEAETIAASPQRGVLPQTPRDSMDGGKNSERTIEGFKSNSDKTDSNINKSKSGAETHRTEELLQKAQAELEKSGSNGTVTPKSSKTDSLNGSGNSSFVAVESKSSSGKSGDESEELNVKLNSEVNELKLSKISEGFLKEIETAEENFALQGLSVKELNSKKLTDKQKSTLKNQMIALENKKEELKDEYLKNAINRLKIENSKSHSYTAFSNDQKALQSTEEYKSLFNEKNFEMLNKISLNGKFEDFKKQFAVPSLKNIWKKAIFVKFILTENSSEYKKEDYSAELLIQNIVDSKVFGKMVKSVDNKNISTDLNINLANQAIKYAESNPNAFLKLRKKVVRKQSGSDLSRKGSNVSGVLFGRKSSMQSFGTPVSASLSRSTSVTPEKVTRLFSNSPEVSRNQAIGSVSKNKKSVKNTVKTAEANNTENKKSTSRRSKNQQNVAPKPATKLSRKSSASDKNKSNPVKITNI</sequence>
<reference evidence="3 4" key="1">
    <citation type="submission" date="2019-08" db="EMBL/GenBank/DDBJ databases">
        <title>Highly reduced genomes of protist endosymbionts show evolutionary convergence.</title>
        <authorList>
            <person name="George E."/>
            <person name="Husnik F."/>
            <person name="Tashyreva D."/>
            <person name="Prokopchuk G."/>
            <person name="Horak A."/>
            <person name="Kwong W.K."/>
            <person name="Lukes J."/>
            <person name="Keeling P.J."/>
        </authorList>
    </citation>
    <scope>NUCLEOTIDE SEQUENCE [LARGE SCALE GENOMIC DNA]</scope>
    <source>
        <strain evidence="3">1604HC</strain>
    </source>
</reference>
<feature type="region of interest" description="Disordered" evidence="2">
    <location>
        <begin position="1270"/>
        <end position="1373"/>
    </location>
</feature>
<feature type="compositionally biased region" description="Low complexity" evidence="2">
    <location>
        <begin position="999"/>
        <end position="1012"/>
    </location>
</feature>
<gene>
    <name evidence="3" type="ORF">FZC36_01600</name>
</gene>
<feature type="compositionally biased region" description="Low complexity" evidence="2">
    <location>
        <begin position="794"/>
        <end position="805"/>
    </location>
</feature>
<feature type="compositionally biased region" description="Basic and acidic residues" evidence="2">
    <location>
        <begin position="925"/>
        <end position="948"/>
    </location>
</feature>
<dbReference type="Proteomes" id="UP000324924">
    <property type="component" value="Chromosome"/>
</dbReference>
<feature type="region of interest" description="Disordered" evidence="2">
    <location>
        <begin position="846"/>
        <end position="1019"/>
    </location>
</feature>
<keyword evidence="4" id="KW-1185">Reference proteome</keyword>
<evidence type="ECO:0000313" key="3">
    <source>
        <dbReference type="EMBL" id="QEK39125.1"/>
    </source>
</evidence>
<feature type="region of interest" description="Disordered" evidence="2">
    <location>
        <begin position="767"/>
        <end position="815"/>
    </location>
</feature>
<evidence type="ECO:0000256" key="2">
    <source>
        <dbReference type="SAM" id="MobiDB-lite"/>
    </source>
</evidence>
<keyword evidence="1" id="KW-0175">Coiled coil</keyword>